<sequence>METQRANFASGLVLGIGVGLALGHFVFWRNAATDSKAPAQIAFELSGLPDFNLAMQTAMLPELAIASSVEDLNPIEDEDPVRPLRNALAMETSPETKTERVPAEKNHLTPVSQPAQFDEPLAEPQPLPLGTAEPLPGNSQKDQQTIQGIIDLELEHLSQEQRQVWFDALKDVNKEDVAGILRMWKLLGGPIPETPLSIGAVPAPQHLPQAAIPHEFKPVPPLSNREAASMVPRSALTAAAIRVHQKNLLMAATPGYVPLSPVMLATGEHAQNLHLVEQPDFSKLKRVETGFPLDLAIEGGGFFIVQNAAGEQFLTRHGRFTLDEEHRLCLRVAGEAFVLQPEVEIWLDSETSTGVHITTAGDIFRNGQTGDAPTHMGHILLARVLSSADLKSAGNGLFRLAIEEHGRVLQFKPGQPGELTLRQGSLEVPNIDLAAEAAAIERLKNSEL</sequence>
<protein>
    <recommendedName>
        <fullName evidence="6">Flagellar hook protein FlgE/F/G-like D1 domain-containing protein</fullName>
    </recommendedName>
</protein>
<accession>A0A1I3SW37</accession>
<comment type="subcellular location">
    <subcellularLocation>
        <location evidence="1">Bacterial flagellum basal body</location>
    </subcellularLocation>
</comment>
<dbReference type="OrthoDB" id="9804559at2"/>
<evidence type="ECO:0000256" key="3">
    <source>
        <dbReference type="ARBA" id="ARBA00023143"/>
    </source>
</evidence>
<keyword evidence="5" id="KW-0812">Transmembrane</keyword>
<dbReference type="STRING" id="1576369.SAMN05421753_12563"/>
<keyword evidence="8" id="KW-1185">Reference proteome</keyword>
<feature type="compositionally biased region" description="Basic and acidic residues" evidence="4">
    <location>
        <begin position="94"/>
        <end position="107"/>
    </location>
</feature>
<evidence type="ECO:0000313" key="8">
    <source>
        <dbReference type="Proteomes" id="UP000199518"/>
    </source>
</evidence>
<dbReference type="PANTHER" id="PTHR30435:SF19">
    <property type="entry name" value="FLAGELLAR BASAL-BODY ROD PROTEIN FLGG"/>
    <property type="match status" value="1"/>
</dbReference>
<keyword evidence="5" id="KW-1133">Transmembrane helix</keyword>
<name>A0A1I3SW37_9PLAN</name>
<evidence type="ECO:0000256" key="1">
    <source>
        <dbReference type="ARBA" id="ARBA00004117"/>
    </source>
</evidence>
<dbReference type="InterPro" id="IPR037925">
    <property type="entry name" value="FlgE/F/G-like"/>
</dbReference>
<keyword evidence="3" id="KW-0975">Bacterial flagellum</keyword>
<dbReference type="RefSeq" id="WP_092056869.1">
    <property type="nucleotide sequence ID" value="NZ_FOQD01000025.1"/>
</dbReference>
<keyword evidence="5" id="KW-0472">Membrane</keyword>
<reference evidence="8" key="1">
    <citation type="submission" date="2016-10" db="EMBL/GenBank/DDBJ databases">
        <authorList>
            <person name="Varghese N."/>
            <person name="Submissions S."/>
        </authorList>
    </citation>
    <scope>NUCLEOTIDE SEQUENCE [LARGE SCALE GENOMIC DNA]</scope>
    <source>
        <strain evidence="8">DSM 26348</strain>
    </source>
</reference>
<dbReference type="GO" id="GO:0009425">
    <property type="term" value="C:bacterial-type flagellum basal body"/>
    <property type="evidence" value="ECO:0007669"/>
    <property type="project" value="UniProtKB-SubCell"/>
</dbReference>
<organism evidence="7 8">
    <name type="scientific">Planctomicrobium piriforme</name>
    <dbReference type="NCBI Taxonomy" id="1576369"/>
    <lineage>
        <taxon>Bacteria</taxon>
        <taxon>Pseudomonadati</taxon>
        <taxon>Planctomycetota</taxon>
        <taxon>Planctomycetia</taxon>
        <taxon>Planctomycetales</taxon>
        <taxon>Planctomycetaceae</taxon>
        <taxon>Planctomicrobium</taxon>
    </lineage>
</organism>
<dbReference type="AlphaFoldDB" id="A0A1I3SW37"/>
<evidence type="ECO:0000256" key="4">
    <source>
        <dbReference type="SAM" id="MobiDB-lite"/>
    </source>
</evidence>
<evidence type="ECO:0000256" key="5">
    <source>
        <dbReference type="SAM" id="Phobius"/>
    </source>
</evidence>
<comment type="similarity">
    <text evidence="2">Belongs to the flagella basal body rod proteins family.</text>
</comment>
<dbReference type="Pfam" id="PF22692">
    <property type="entry name" value="LlgE_F_G_D1"/>
    <property type="match status" value="1"/>
</dbReference>
<feature type="domain" description="Flagellar hook protein FlgE/F/G-like D1" evidence="6">
    <location>
        <begin position="296"/>
        <end position="363"/>
    </location>
</feature>
<dbReference type="EMBL" id="FOQD01000025">
    <property type="protein sequence ID" value="SFJ61676.1"/>
    <property type="molecule type" value="Genomic_DNA"/>
</dbReference>
<feature type="region of interest" description="Disordered" evidence="4">
    <location>
        <begin position="76"/>
        <end position="143"/>
    </location>
</feature>
<dbReference type="InterPro" id="IPR053967">
    <property type="entry name" value="LlgE_F_G-like_D1"/>
</dbReference>
<dbReference type="GO" id="GO:0071978">
    <property type="term" value="P:bacterial-type flagellum-dependent swarming motility"/>
    <property type="evidence" value="ECO:0007669"/>
    <property type="project" value="TreeGrafter"/>
</dbReference>
<dbReference type="PANTHER" id="PTHR30435">
    <property type="entry name" value="FLAGELLAR PROTEIN"/>
    <property type="match status" value="1"/>
</dbReference>
<feature type="transmembrane region" description="Helical" evidence="5">
    <location>
        <begin position="7"/>
        <end position="28"/>
    </location>
</feature>
<gene>
    <name evidence="7" type="ORF">SAMN05421753_12563</name>
</gene>
<dbReference type="Proteomes" id="UP000199518">
    <property type="component" value="Unassembled WGS sequence"/>
</dbReference>
<evidence type="ECO:0000313" key="7">
    <source>
        <dbReference type="EMBL" id="SFJ61676.1"/>
    </source>
</evidence>
<proteinExistence type="inferred from homology"/>
<evidence type="ECO:0000259" key="6">
    <source>
        <dbReference type="Pfam" id="PF22692"/>
    </source>
</evidence>
<evidence type="ECO:0000256" key="2">
    <source>
        <dbReference type="ARBA" id="ARBA00009677"/>
    </source>
</evidence>
<dbReference type="SUPFAM" id="SSF117143">
    <property type="entry name" value="Flagellar hook protein flgE"/>
    <property type="match status" value="1"/>
</dbReference>